<dbReference type="Proteomes" id="UP000190044">
    <property type="component" value="Unassembled WGS sequence"/>
</dbReference>
<dbReference type="EMBL" id="FUYP01000034">
    <property type="protein sequence ID" value="SKB94865.1"/>
    <property type="molecule type" value="Genomic_DNA"/>
</dbReference>
<proteinExistence type="predicted"/>
<dbReference type="AlphaFoldDB" id="A0A1T5FFD7"/>
<reference evidence="2" key="1">
    <citation type="submission" date="2017-02" db="EMBL/GenBank/DDBJ databases">
        <authorList>
            <person name="Varghese N."/>
            <person name="Submissions S."/>
        </authorList>
    </citation>
    <scope>NUCLEOTIDE SEQUENCE [LARGE SCALE GENOMIC DNA]</scope>
    <source>
        <strain evidence="2">R11H</strain>
    </source>
</reference>
<accession>A0A1T5FFD7</accession>
<gene>
    <name evidence="1" type="ORF">SAMN06295937_103418</name>
</gene>
<sequence length="203" mass="20936">MIGGRDDPFGDRAQRGGIARFAQHRADLVKGHADSGNAEGDGPAHVQRRYRLGGDFGPALQQTLCSCHCGVAIAGLSGLLSKLCKSDDHAGYSGIEAVGGRIGDELALRVGCVGREIGPVFVRGLVGDDPVGRRLGHPEIVGRRANGELPLLGAVPTVPAIPGALLAFADCAATGFAARMTPAPAAKEPACNSLRRETWGSQP</sequence>
<keyword evidence="2" id="KW-1185">Reference proteome</keyword>
<evidence type="ECO:0000313" key="1">
    <source>
        <dbReference type="EMBL" id="SKB94865.1"/>
    </source>
</evidence>
<protein>
    <submittedName>
        <fullName evidence="1">Uncharacterized protein</fullName>
    </submittedName>
</protein>
<name>A0A1T5FFD7_9SPHN</name>
<evidence type="ECO:0000313" key="2">
    <source>
        <dbReference type="Proteomes" id="UP000190044"/>
    </source>
</evidence>
<organism evidence="1 2">
    <name type="scientific">Sphingopyxis flava</name>
    <dbReference type="NCBI Taxonomy" id="1507287"/>
    <lineage>
        <taxon>Bacteria</taxon>
        <taxon>Pseudomonadati</taxon>
        <taxon>Pseudomonadota</taxon>
        <taxon>Alphaproteobacteria</taxon>
        <taxon>Sphingomonadales</taxon>
        <taxon>Sphingomonadaceae</taxon>
        <taxon>Sphingopyxis</taxon>
    </lineage>
</organism>